<evidence type="ECO:0000313" key="2">
    <source>
        <dbReference type="Proteomes" id="UP000587527"/>
    </source>
</evidence>
<keyword evidence="2" id="KW-1185">Reference proteome</keyword>
<dbReference type="Proteomes" id="UP000587527">
    <property type="component" value="Unassembled WGS sequence"/>
</dbReference>
<dbReference type="EMBL" id="JACHMN010000003">
    <property type="protein sequence ID" value="MBB5873122.1"/>
    <property type="molecule type" value="Genomic_DNA"/>
</dbReference>
<protein>
    <recommendedName>
        <fullName evidence="3">YtxH domain-containing protein</fullName>
    </recommendedName>
</protein>
<name>A0A841C236_9ACTN</name>
<comment type="caution">
    <text evidence="1">The sequence shown here is derived from an EMBL/GenBank/DDBJ whole genome shotgun (WGS) entry which is preliminary data.</text>
</comment>
<evidence type="ECO:0008006" key="3">
    <source>
        <dbReference type="Google" id="ProtNLM"/>
    </source>
</evidence>
<accession>A0A841C236</accession>
<dbReference type="AlphaFoldDB" id="A0A841C236"/>
<sequence length="96" mass="10441">MKRLLWLGAGLAVGALVFRAVTKKAQAFTPGGIADSLRQTGGGVADSVRDFIDDVREGMADREYEIRSSFADGVALDDDQDQSWARGVGERFYREG</sequence>
<gene>
    <name evidence="1" type="ORF">F4553_006556</name>
</gene>
<proteinExistence type="predicted"/>
<dbReference type="RefSeq" id="WP_184843811.1">
    <property type="nucleotide sequence ID" value="NZ_JACHMN010000003.1"/>
</dbReference>
<reference evidence="1 2" key="1">
    <citation type="submission" date="2020-08" db="EMBL/GenBank/DDBJ databases">
        <title>Sequencing the genomes of 1000 actinobacteria strains.</title>
        <authorList>
            <person name="Klenk H.-P."/>
        </authorList>
    </citation>
    <scope>NUCLEOTIDE SEQUENCE [LARGE SCALE GENOMIC DNA]</scope>
    <source>
        <strain evidence="1 2">DSM 45362</strain>
    </source>
</reference>
<evidence type="ECO:0000313" key="1">
    <source>
        <dbReference type="EMBL" id="MBB5873122.1"/>
    </source>
</evidence>
<organism evidence="1 2">
    <name type="scientific">Allocatelliglobosispora scoriae</name>
    <dbReference type="NCBI Taxonomy" id="643052"/>
    <lineage>
        <taxon>Bacteria</taxon>
        <taxon>Bacillati</taxon>
        <taxon>Actinomycetota</taxon>
        <taxon>Actinomycetes</taxon>
        <taxon>Micromonosporales</taxon>
        <taxon>Micromonosporaceae</taxon>
        <taxon>Allocatelliglobosispora</taxon>
    </lineage>
</organism>